<evidence type="ECO:0000313" key="7">
    <source>
        <dbReference type="Proteomes" id="UP000810292"/>
    </source>
</evidence>
<dbReference type="PANTHER" id="PTHR37306:SF1">
    <property type="entry name" value="COLICIN V PRODUCTION PROTEIN"/>
    <property type="match status" value="1"/>
</dbReference>
<protein>
    <submittedName>
        <fullName evidence="6">CvpA family protein</fullName>
    </submittedName>
</protein>
<keyword evidence="2 5" id="KW-0812">Transmembrane</keyword>
<feature type="transmembrane region" description="Helical" evidence="5">
    <location>
        <begin position="72"/>
        <end position="90"/>
    </location>
</feature>
<feature type="transmembrane region" description="Helical" evidence="5">
    <location>
        <begin position="12"/>
        <end position="36"/>
    </location>
</feature>
<dbReference type="EMBL" id="JADIMF010000023">
    <property type="protein sequence ID" value="MBO8468467.1"/>
    <property type="molecule type" value="Genomic_DNA"/>
</dbReference>
<dbReference type="Proteomes" id="UP000810292">
    <property type="component" value="Unassembled WGS sequence"/>
</dbReference>
<dbReference type="InterPro" id="IPR003825">
    <property type="entry name" value="Colicin-V_CvpA"/>
</dbReference>
<dbReference type="GO" id="GO:0009403">
    <property type="term" value="P:toxin biosynthetic process"/>
    <property type="evidence" value="ECO:0007669"/>
    <property type="project" value="InterPro"/>
</dbReference>
<dbReference type="Pfam" id="PF02674">
    <property type="entry name" value="Colicin_V"/>
    <property type="match status" value="1"/>
</dbReference>
<name>A0A9D9NC95_9SPIO</name>
<dbReference type="AlphaFoldDB" id="A0A9D9NC95"/>
<comment type="caution">
    <text evidence="6">The sequence shown here is derived from an EMBL/GenBank/DDBJ whole genome shotgun (WGS) entry which is preliminary data.</text>
</comment>
<sequence length="168" mass="18165">MDWTITIGTLTFGTLDIIVLAILLISAISGCIVGFARQFAHLAGFLVSIPVSLLLTRPFASLLIANSTIPPFWATMIVFVAIALIVYALIRIFGGMLENVLELIPALNHILGFVWGLVSAAVVLSIILAVLNYQTFFDFESFFASSIIIERIIEPLFPGIVGVIADVV</sequence>
<dbReference type="GO" id="GO:0016020">
    <property type="term" value="C:membrane"/>
    <property type="evidence" value="ECO:0007669"/>
    <property type="project" value="UniProtKB-SubCell"/>
</dbReference>
<reference evidence="6" key="1">
    <citation type="submission" date="2020-10" db="EMBL/GenBank/DDBJ databases">
        <authorList>
            <person name="Gilroy R."/>
        </authorList>
    </citation>
    <scope>NUCLEOTIDE SEQUENCE</scope>
    <source>
        <strain evidence="6">14700</strain>
    </source>
</reference>
<dbReference type="PANTHER" id="PTHR37306">
    <property type="entry name" value="COLICIN V PRODUCTION PROTEIN"/>
    <property type="match status" value="1"/>
</dbReference>
<evidence type="ECO:0000256" key="4">
    <source>
        <dbReference type="ARBA" id="ARBA00023136"/>
    </source>
</evidence>
<proteinExistence type="predicted"/>
<evidence type="ECO:0000256" key="2">
    <source>
        <dbReference type="ARBA" id="ARBA00022692"/>
    </source>
</evidence>
<reference evidence="6" key="2">
    <citation type="journal article" date="2021" name="PeerJ">
        <title>Extensive microbial diversity within the chicken gut microbiome revealed by metagenomics and culture.</title>
        <authorList>
            <person name="Gilroy R."/>
            <person name="Ravi A."/>
            <person name="Getino M."/>
            <person name="Pursley I."/>
            <person name="Horton D.L."/>
            <person name="Alikhan N.F."/>
            <person name="Baker D."/>
            <person name="Gharbi K."/>
            <person name="Hall N."/>
            <person name="Watson M."/>
            <person name="Adriaenssens E.M."/>
            <person name="Foster-Nyarko E."/>
            <person name="Jarju S."/>
            <person name="Secka A."/>
            <person name="Antonio M."/>
            <person name="Oren A."/>
            <person name="Chaudhuri R.R."/>
            <person name="La Ragione R."/>
            <person name="Hildebrand F."/>
            <person name="Pallen M.J."/>
        </authorList>
    </citation>
    <scope>NUCLEOTIDE SEQUENCE</scope>
    <source>
        <strain evidence="6">14700</strain>
    </source>
</reference>
<feature type="transmembrane region" description="Helical" evidence="5">
    <location>
        <begin position="42"/>
        <end position="65"/>
    </location>
</feature>
<comment type="subcellular location">
    <subcellularLocation>
        <location evidence="1">Membrane</location>
        <topology evidence="1">Multi-pass membrane protein</topology>
    </subcellularLocation>
</comment>
<feature type="transmembrane region" description="Helical" evidence="5">
    <location>
        <begin position="110"/>
        <end position="131"/>
    </location>
</feature>
<organism evidence="6 7">
    <name type="scientific">Candidatus Ornithospirochaeta stercoravium</name>
    <dbReference type="NCBI Taxonomy" id="2840897"/>
    <lineage>
        <taxon>Bacteria</taxon>
        <taxon>Pseudomonadati</taxon>
        <taxon>Spirochaetota</taxon>
        <taxon>Spirochaetia</taxon>
        <taxon>Spirochaetales</taxon>
        <taxon>Spirochaetaceae</taxon>
        <taxon>Spirochaetaceae incertae sedis</taxon>
        <taxon>Candidatus Ornithospirochaeta</taxon>
    </lineage>
</organism>
<accession>A0A9D9NC95</accession>
<keyword evidence="3 5" id="KW-1133">Transmembrane helix</keyword>
<gene>
    <name evidence="6" type="ORF">IAA72_01610</name>
</gene>
<evidence type="ECO:0000256" key="5">
    <source>
        <dbReference type="SAM" id="Phobius"/>
    </source>
</evidence>
<keyword evidence="4 5" id="KW-0472">Membrane</keyword>
<evidence type="ECO:0000256" key="3">
    <source>
        <dbReference type="ARBA" id="ARBA00022989"/>
    </source>
</evidence>
<evidence type="ECO:0000256" key="1">
    <source>
        <dbReference type="ARBA" id="ARBA00004141"/>
    </source>
</evidence>
<evidence type="ECO:0000313" key="6">
    <source>
        <dbReference type="EMBL" id="MBO8468467.1"/>
    </source>
</evidence>